<comment type="caution">
    <text evidence="1">The sequence shown here is derived from an EMBL/GenBank/DDBJ whole genome shotgun (WGS) entry which is preliminary data.</text>
</comment>
<dbReference type="EMBL" id="CM039174">
    <property type="protein sequence ID" value="KAH9753140.1"/>
    <property type="molecule type" value="Genomic_DNA"/>
</dbReference>
<proteinExistence type="predicted"/>
<accession>A0ACB8KFG4</accession>
<evidence type="ECO:0000313" key="1">
    <source>
        <dbReference type="EMBL" id="KAH9753140.1"/>
    </source>
</evidence>
<evidence type="ECO:0000313" key="2">
    <source>
        <dbReference type="Proteomes" id="UP000829398"/>
    </source>
</evidence>
<protein>
    <submittedName>
        <fullName evidence="1">CobW C-terminal domain-containing protein</fullName>
    </submittedName>
</protein>
<name>A0ACB8KFG4_CITSI</name>
<reference evidence="2" key="1">
    <citation type="journal article" date="2023" name="Hortic. Res.">
        <title>A chromosome-level phased genome enabling allele-level studies in sweet orange: a case study on citrus Huanglongbing tolerance.</title>
        <authorList>
            <person name="Wu B."/>
            <person name="Yu Q."/>
            <person name="Deng Z."/>
            <person name="Duan Y."/>
            <person name="Luo F."/>
            <person name="Gmitter F. Jr."/>
        </authorList>
    </citation>
    <scope>NUCLEOTIDE SEQUENCE [LARGE SCALE GENOMIC DNA]</scope>
    <source>
        <strain evidence="2">cv. Valencia</strain>
    </source>
</reference>
<organism evidence="1 2">
    <name type="scientific">Citrus sinensis</name>
    <name type="common">Sweet orange</name>
    <name type="synonym">Citrus aurantium var. sinensis</name>
    <dbReference type="NCBI Taxonomy" id="2711"/>
    <lineage>
        <taxon>Eukaryota</taxon>
        <taxon>Viridiplantae</taxon>
        <taxon>Streptophyta</taxon>
        <taxon>Embryophyta</taxon>
        <taxon>Tracheophyta</taxon>
        <taxon>Spermatophyta</taxon>
        <taxon>Magnoliopsida</taxon>
        <taxon>eudicotyledons</taxon>
        <taxon>Gunneridae</taxon>
        <taxon>Pentapetalae</taxon>
        <taxon>rosids</taxon>
        <taxon>malvids</taxon>
        <taxon>Sapindales</taxon>
        <taxon>Rutaceae</taxon>
        <taxon>Aurantioideae</taxon>
        <taxon>Citrus</taxon>
    </lineage>
</organism>
<sequence length="275" mass="30320">MATQFLIQRTSPKYLSQFLRTFLPLFNSSGRGRGRCRGLASQSNTDLHNNDEAGTASASALSVDKRVPATVITGFLGSGKTTLLNHILTAQHGKRIAVIENEFGEVDIDGSLVASHSSVSEDIVMVNNGCLCCTVRGDLVKMLLQLAKKKQGQFDHIVIETTGLAKPAPVIETFCTDELVSQYVKLDGVITLVDSKHAMQHLNEVKPRFVVNEAVEQVAYADRIILNKIDLVTETELGRLTERIKVWVFCCRFSYICEEGKNNIILDGSEDCLLF</sequence>
<dbReference type="Proteomes" id="UP000829398">
    <property type="component" value="Chromosome 5"/>
</dbReference>
<gene>
    <name evidence="1" type="ORF">KPL71_014970</name>
</gene>
<keyword evidence="2" id="KW-1185">Reference proteome</keyword>